<dbReference type="Proteomes" id="UP000677913">
    <property type="component" value="Unassembled WGS sequence"/>
</dbReference>
<protein>
    <submittedName>
        <fullName evidence="2">Sucrase ferredoxin</fullName>
    </submittedName>
</protein>
<evidence type="ECO:0000313" key="2">
    <source>
        <dbReference type="EMBL" id="MBS2965844.1"/>
    </source>
</evidence>
<name>A0A8J8BGJ7_9ACTN</name>
<dbReference type="InterPro" id="IPR009737">
    <property type="entry name" value="Aim32/Apd1-like"/>
</dbReference>
<dbReference type="Pfam" id="PF06999">
    <property type="entry name" value="Suc_Fer-like"/>
    <property type="match status" value="1"/>
</dbReference>
<dbReference type="SUPFAM" id="SSF52833">
    <property type="entry name" value="Thioredoxin-like"/>
    <property type="match status" value="1"/>
</dbReference>
<keyword evidence="3" id="KW-1185">Reference proteome</keyword>
<gene>
    <name evidence="2" type="ORF">KGA66_22525</name>
</gene>
<organism evidence="2 3">
    <name type="scientific">Actinocrinis puniceicyclus</name>
    <dbReference type="NCBI Taxonomy" id="977794"/>
    <lineage>
        <taxon>Bacteria</taxon>
        <taxon>Bacillati</taxon>
        <taxon>Actinomycetota</taxon>
        <taxon>Actinomycetes</taxon>
        <taxon>Catenulisporales</taxon>
        <taxon>Actinospicaceae</taxon>
        <taxon>Actinocrinis</taxon>
    </lineage>
</organism>
<proteinExistence type="predicted"/>
<dbReference type="EMBL" id="JAGSXH010000104">
    <property type="protein sequence ID" value="MBS2965844.1"/>
    <property type="molecule type" value="Genomic_DNA"/>
</dbReference>
<evidence type="ECO:0000313" key="3">
    <source>
        <dbReference type="Proteomes" id="UP000677913"/>
    </source>
</evidence>
<comment type="caution">
    <text evidence="2">The sequence shown here is derived from an EMBL/GenBank/DDBJ whole genome shotgun (WGS) entry which is preliminary data.</text>
</comment>
<evidence type="ECO:0000256" key="1">
    <source>
        <dbReference type="SAM" id="MobiDB-lite"/>
    </source>
</evidence>
<feature type="region of interest" description="Disordered" evidence="1">
    <location>
        <begin position="1"/>
        <end position="22"/>
    </location>
</feature>
<dbReference type="InterPro" id="IPR036249">
    <property type="entry name" value="Thioredoxin-like_sf"/>
</dbReference>
<sequence length="310" mass="33215">MSHRPDARPEPTTCSAFSARLDEPLPGTAPVATTWLAIEQPGPWGARALRQSHLDPEVGAQLEQRAEGTGLRIALIRRVGRHALTAADEPRTVLLCDTRPGSAAVRSTAFTDPRELLDLDLASLAAGRIDAGEPVTNPVLLVCSNGKRDRCCAQFGRALALELTRADPAAQVWESDHLGGHRFAPTAVVLPTGYVYGRLDTGTALAALEAARRGQVLTERSRGRSTWSRPAQSAELALRAELQESDADAIRVVGEQRVGASGHAVELVARDARYRVLVDVAPAARPRPESCGKVFGTPIELRVTEVEKLA</sequence>
<accession>A0A8J8BGJ7</accession>
<reference evidence="2" key="1">
    <citation type="submission" date="2021-04" db="EMBL/GenBank/DDBJ databases">
        <title>Genome based classification of Actinospica acidithermotolerans sp. nov., an actinobacterium isolated from an Indonesian hot spring.</title>
        <authorList>
            <person name="Kusuma A.B."/>
            <person name="Putra K.E."/>
            <person name="Nafisah S."/>
            <person name="Loh J."/>
            <person name="Nouioui I."/>
            <person name="Goodfellow M."/>
        </authorList>
    </citation>
    <scope>NUCLEOTIDE SEQUENCE</scope>
    <source>
        <strain evidence="2">DSM 45618</strain>
    </source>
</reference>
<dbReference type="Gene3D" id="3.40.30.10">
    <property type="entry name" value="Glutaredoxin"/>
    <property type="match status" value="1"/>
</dbReference>
<dbReference type="AlphaFoldDB" id="A0A8J8BGJ7"/>
<dbReference type="RefSeq" id="WP_211470318.1">
    <property type="nucleotide sequence ID" value="NZ_JAGSXH010000104.1"/>
</dbReference>